<dbReference type="NCBIfam" id="TIGR00702">
    <property type="entry name" value="YcaO-type kinase domain"/>
    <property type="match status" value="1"/>
</dbReference>
<accession>A0ABS4EQ13</accession>
<name>A0ABS4EQ13_9HYPH</name>
<protein>
    <submittedName>
        <fullName evidence="2">Ribosomal protein S12 methylthiotransferase accessory factor</fullName>
    </submittedName>
</protein>
<reference evidence="2 3" key="1">
    <citation type="submission" date="2021-03" db="EMBL/GenBank/DDBJ databases">
        <title>Genomic Encyclopedia of Type Strains, Phase IV (KMG-IV): sequencing the most valuable type-strain genomes for metagenomic binning, comparative biology and taxonomic classification.</title>
        <authorList>
            <person name="Goeker M."/>
        </authorList>
    </citation>
    <scope>NUCLEOTIDE SEQUENCE [LARGE SCALE GENOMIC DNA]</scope>
    <source>
        <strain evidence="2 3">DSM 26427</strain>
    </source>
</reference>
<proteinExistence type="predicted"/>
<dbReference type="Gene3D" id="3.30.160.660">
    <property type="match status" value="1"/>
</dbReference>
<evidence type="ECO:0000313" key="3">
    <source>
        <dbReference type="Proteomes" id="UP000823786"/>
    </source>
</evidence>
<dbReference type="PROSITE" id="PS51664">
    <property type="entry name" value="YCAO"/>
    <property type="match status" value="1"/>
</dbReference>
<dbReference type="Pfam" id="PF02624">
    <property type="entry name" value="YcaO"/>
    <property type="match status" value="1"/>
</dbReference>
<keyword evidence="3" id="KW-1185">Reference proteome</keyword>
<evidence type="ECO:0000259" key="1">
    <source>
        <dbReference type="PROSITE" id="PS51664"/>
    </source>
</evidence>
<dbReference type="GO" id="GO:0005840">
    <property type="term" value="C:ribosome"/>
    <property type="evidence" value="ECO:0007669"/>
    <property type="project" value="UniProtKB-KW"/>
</dbReference>
<dbReference type="InterPro" id="IPR003776">
    <property type="entry name" value="YcaO-like_dom"/>
</dbReference>
<evidence type="ECO:0000313" key="2">
    <source>
        <dbReference type="EMBL" id="MBP1860041.1"/>
    </source>
</evidence>
<dbReference type="Proteomes" id="UP000823786">
    <property type="component" value="Unassembled WGS sequence"/>
</dbReference>
<dbReference type="RefSeq" id="WP_209854045.1">
    <property type="nucleotide sequence ID" value="NZ_JAGGJV010000006.1"/>
</dbReference>
<gene>
    <name evidence="2" type="ORF">J2Z75_003562</name>
</gene>
<dbReference type="PANTHER" id="PTHR37809:SF1">
    <property type="entry name" value="RIBOSOMAL PROTEIN S12 METHYLTHIOTRANSFERASE ACCESSORY FACTOR YCAO"/>
    <property type="match status" value="1"/>
</dbReference>
<keyword evidence="2" id="KW-0689">Ribosomal protein</keyword>
<organism evidence="2 3">
    <name type="scientific">Rhizobium herbae</name>
    <dbReference type="NCBI Taxonomy" id="508661"/>
    <lineage>
        <taxon>Bacteria</taxon>
        <taxon>Pseudomonadati</taxon>
        <taxon>Pseudomonadota</taxon>
        <taxon>Alphaproteobacteria</taxon>
        <taxon>Hyphomicrobiales</taxon>
        <taxon>Rhizobiaceae</taxon>
        <taxon>Rhizobium/Agrobacterium group</taxon>
        <taxon>Rhizobium</taxon>
    </lineage>
</organism>
<keyword evidence="2" id="KW-0687">Ribonucleoprotein</keyword>
<feature type="domain" description="YcaO" evidence="1">
    <location>
        <begin position="68"/>
        <end position="402"/>
    </location>
</feature>
<dbReference type="EMBL" id="JAGGJV010000006">
    <property type="protein sequence ID" value="MBP1860041.1"/>
    <property type="molecule type" value="Genomic_DNA"/>
</dbReference>
<dbReference type="PANTHER" id="PTHR37809">
    <property type="entry name" value="RIBOSOMAL PROTEIN S12 METHYLTHIOTRANSFERASE ACCESSORY FACTOR YCAO"/>
    <property type="match status" value="1"/>
</dbReference>
<sequence>MTADDRTWVGDASSYRISTPLETLSRVEPLLKNFGITRVARHTGLDNLGIPVWCAYTPNSKSIVIAQGKGITDADAKASAVMEALERVVAGHPSIDIVTGTMSGLANQRRLADPLPSLIAGGQSDLRPDETIDWVAGRNLLNGQEIFVPLEAVILDRTRQDNRYWMSSDGLASGNSDDEALLHGLLERIERDAYVLWQVAPANYRHSRCVEPSLYGGGAMADILARIERAGLVLRLFDITSDIGIPCFTAFLGPAGVLSNRPLRYVEVTNGSGAHPSPSVAALRAVTEAAQSRLTYISGARDDVSAQTYRASLPDETRVLFTCAPKEMPGHRQPILPTTASMIEHVLEKLSEANIPSAIALRLSSGDWPFSVIKALVPALENPDGKRARRFGARAIARTLWP</sequence>
<comment type="caution">
    <text evidence="2">The sequence shown here is derived from an EMBL/GenBank/DDBJ whole genome shotgun (WGS) entry which is preliminary data.</text>
</comment>